<comment type="catalytic activity">
    <reaction evidence="5">
        <text>oxaloacetate + acetyl-CoA + H2O = citrate + CoA + H(+)</text>
        <dbReference type="Rhea" id="RHEA:16845"/>
        <dbReference type="ChEBI" id="CHEBI:15377"/>
        <dbReference type="ChEBI" id="CHEBI:15378"/>
        <dbReference type="ChEBI" id="CHEBI:16452"/>
        <dbReference type="ChEBI" id="CHEBI:16947"/>
        <dbReference type="ChEBI" id="CHEBI:57287"/>
        <dbReference type="ChEBI" id="CHEBI:57288"/>
        <dbReference type="EC" id="2.3.3.16"/>
    </reaction>
</comment>
<evidence type="ECO:0000256" key="5">
    <source>
        <dbReference type="ARBA" id="ARBA00049288"/>
    </source>
</evidence>
<dbReference type="Pfam" id="PF00285">
    <property type="entry name" value="Citrate_synt"/>
    <property type="match status" value="1"/>
</dbReference>
<keyword evidence="4 6" id="KW-0808">Transferase</keyword>
<comment type="pathway">
    <text evidence="1">Carbohydrate metabolism; tricarboxylic acid cycle; isocitrate from oxaloacetate: step 1/2.</text>
</comment>
<dbReference type="AlphaFoldDB" id="A0A8D5FZV2"/>
<dbReference type="InterPro" id="IPR019810">
    <property type="entry name" value="Citrate_synthase_AS"/>
</dbReference>
<evidence type="ECO:0000256" key="3">
    <source>
        <dbReference type="ARBA" id="ARBA00022532"/>
    </source>
</evidence>
<dbReference type="GO" id="GO:0006099">
    <property type="term" value="P:tricarboxylic acid cycle"/>
    <property type="evidence" value="ECO:0007669"/>
    <property type="project" value="UniProtKB-KW"/>
</dbReference>
<protein>
    <recommendedName>
        <fullName evidence="6">Citrate synthase</fullName>
    </recommendedName>
</protein>
<evidence type="ECO:0000256" key="4">
    <source>
        <dbReference type="ARBA" id="ARBA00022679"/>
    </source>
</evidence>
<evidence type="ECO:0000256" key="2">
    <source>
        <dbReference type="ARBA" id="ARBA00010566"/>
    </source>
</evidence>
<gene>
    <name evidence="8" type="primary">gltA_2</name>
    <name evidence="8" type="ORF">DGMP_36650</name>
</gene>
<keyword evidence="9" id="KW-1185">Reference proteome</keyword>
<dbReference type="PROSITE" id="PS00480">
    <property type="entry name" value="CITRATE_SYNTHASE"/>
    <property type="match status" value="1"/>
</dbReference>
<dbReference type="Proteomes" id="UP000826725">
    <property type="component" value="Chromosome"/>
</dbReference>
<dbReference type="GO" id="GO:0036440">
    <property type="term" value="F:citrate synthase activity"/>
    <property type="evidence" value="ECO:0007669"/>
    <property type="project" value="UniProtKB-EC"/>
</dbReference>
<evidence type="ECO:0000256" key="7">
    <source>
        <dbReference type="RuleBase" id="RU003406"/>
    </source>
</evidence>
<evidence type="ECO:0000256" key="6">
    <source>
        <dbReference type="PIRNR" id="PIRNR001369"/>
    </source>
</evidence>
<name>A0A8D5FZV2_9BACT</name>
<dbReference type="PANTHER" id="PTHR42871">
    <property type="entry name" value="CITRATE SYNTHASE"/>
    <property type="match status" value="1"/>
</dbReference>
<dbReference type="PANTHER" id="PTHR42871:SF1">
    <property type="entry name" value="CITRATE SYNTHASE"/>
    <property type="match status" value="1"/>
</dbReference>
<reference evidence="8" key="1">
    <citation type="submission" date="2020-09" db="EMBL/GenBank/DDBJ databases">
        <title>Desulfogranum mesoprofundum gen. nov., sp. nov., a novel mesophilic, sulfate-reducing chemolithoautotroph isolated from a deep-sea hydrothermal vent chimney in the Suiyo Seamount.</title>
        <authorList>
            <person name="Hashimoto Y."/>
            <person name="Nakagawa S."/>
        </authorList>
    </citation>
    <scope>NUCLEOTIDE SEQUENCE</scope>
    <source>
        <strain evidence="8">KT2</strain>
    </source>
</reference>
<organism evidence="8 9">
    <name type="scientific">Desulfomarina profundi</name>
    <dbReference type="NCBI Taxonomy" id="2772557"/>
    <lineage>
        <taxon>Bacteria</taxon>
        <taxon>Pseudomonadati</taxon>
        <taxon>Thermodesulfobacteriota</taxon>
        <taxon>Desulfobulbia</taxon>
        <taxon>Desulfobulbales</taxon>
        <taxon>Desulfobulbaceae</taxon>
        <taxon>Desulfomarina</taxon>
    </lineage>
</organism>
<sequence length="377" mass="42159">MSNKAILKVDNKEFEFDVITGTENEKCFDITSLRSETGYITMDPGFGNTGSCYSSITYVDGAKGILQYRGYPIEEVAEKASFVEIAYLILYGELPNEIELRNFSAQLKEHAPLHTNLEHHFSGFPKSAPPMAILSAMLNLVSCFHPEVLEVTSAGTEFDRTATLLLSKVRTIAAFAYRMASGKVINHPNPNLSYCGNFLHMMFSDPYQEYQVSPIVEKALNLFLILHADHEQNCSTSTVRVVGSSRANLFSSVSAGVCALWGPLHGGANAGVIAMLEDIHASGRKPEYYIEKAKDRNDPFKLMGFGHRIYKNFDPRSIILKKQVHNVLNELEIDDSLLEIALKLEEKILKDDFFIERNLYPNVDFYSGILLRAIGIP</sequence>
<accession>A0A8D5FZV2</accession>
<evidence type="ECO:0000313" key="8">
    <source>
        <dbReference type="EMBL" id="BCL62972.1"/>
    </source>
</evidence>
<dbReference type="KEGG" id="dbk:DGMP_36650"/>
<proteinExistence type="inferred from homology"/>
<dbReference type="InterPro" id="IPR002020">
    <property type="entry name" value="Citrate_synthase"/>
</dbReference>
<dbReference type="FunFam" id="1.10.230.10:FF:000002">
    <property type="entry name" value="Citrate synthase"/>
    <property type="match status" value="1"/>
</dbReference>
<evidence type="ECO:0000313" key="9">
    <source>
        <dbReference type="Proteomes" id="UP000826725"/>
    </source>
</evidence>
<dbReference type="InterPro" id="IPR024176">
    <property type="entry name" value="Citrate_synthase_bac-typ"/>
</dbReference>
<evidence type="ECO:0000256" key="1">
    <source>
        <dbReference type="ARBA" id="ARBA00004751"/>
    </source>
</evidence>
<dbReference type="PIRSF" id="PIRSF001369">
    <property type="entry name" value="Citrate_synth"/>
    <property type="match status" value="1"/>
</dbReference>
<comment type="similarity">
    <text evidence="2 6 7">Belongs to the citrate synthase family.</text>
</comment>
<dbReference type="EMBL" id="AP024086">
    <property type="protein sequence ID" value="BCL62972.1"/>
    <property type="molecule type" value="Genomic_DNA"/>
</dbReference>
<keyword evidence="3" id="KW-0816">Tricarboxylic acid cycle</keyword>